<feature type="chain" id="PRO_5042221423" description="glucuronosyltransferase" evidence="7">
    <location>
        <begin position="18"/>
        <end position="464"/>
    </location>
</feature>
<protein>
    <recommendedName>
        <fullName evidence="2">glucuronosyltransferase</fullName>
        <ecNumber evidence="2">2.4.1.17</ecNumber>
    </recommendedName>
</protein>
<dbReference type="InterPro" id="IPR050271">
    <property type="entry name" value="UDP-glycosyltransferase"/>
</dbReference>
<keyword evidence="6" id="KW-1133">Transmembrane helix</keyword>
<comment type="caution">
    <text evidence="8">The sequence shown here is derived from an EMBL/GenBank/DDBJ whole genome shotgun (WGS) entry which is preliminary data.</text>
</comment>
<keyword evidence="6" id="KW-0812">Transmembrane</keyword>
<comment type="catalytic activity">
    <reaction evidence="5">
        <text>glucuronate acceptor + UDP-alpha-D-glucuronate = acceptor beta-D-glucuronoside + UDP + H(+)</text>
        <dbReference type="Rhea" id="RHEA:21032"/>
        <dbReference type="ChEBI" id="CHEBI:15378"/>
        <dbReference type="ChEBI" id="CHEBI:58052"/>
        <dbReference type="ChEBI" id="CHEBI:58223"/>
        <dbReference type="ChEBI" id="CHEBI:132367"/>
        <dbReference type="ChEBI" id="CHEBI:132368"/>
        <dbReference type="EC" id="2.4.1.17"/>
    </reaction>
</comment>
<evidence type="ECO:0000256" key="4">
    <source>
        <dbReference type="ARBA" id="ARBA00022679"/>
    </source>
</evidence>
<feature type="signal peptide" evidence="7">
    <location>
        <begin position="1"/>
        <end position="17"/>
    </location>
</feature>
<evidence type="ECO:0000313" key="9">
    <source>
        <dbReference type="Proteomes" id="UP001201812"/>
    </source>
</evidence>
<feature type="transmembrane region" description="Helical" evidence="6">
    <location>
        <begin position="432"/>
        <end position="455"/>
    </location>
</feature>
<keyword evidence="7" id="KW-0732">Signal</keyword>
<dbReference type="EMBL" id="JAKKPZ010000018">
    <property type="protein sequence ID" value="KAI1712431.1"/>
    <property type="molecule type" value="Genomic_DNA"/>
</dbReference>
<keyword evidence="6" id="KW-0472">Membrane</keyword>
<dbReference type="PANTHER" id="PTHR48043:SF143">
    <property type="entry name" value="UDP-GLUCURONOSYLTRANSFERASE"/>
    <property type="match status" value="1"/>
</dbReference>
<dbReference type="EC" id="2.4.1.17" evidence="2"/>
<name>A0AAD4N1H4_9BILA</name>
<dbReference type="Gene3D" id="3.40.50.2000">
    <property type="entry name" value="Glycogen Phosphorylase B"/>
    <property type="match status" value="1"/>
</dbReference>
<reference evidence="8" key="1">
    <citation type="submission" date="2022-01" db="EMBL/GenBank/DDBJ databases">
        <title>Genome Sequence Resource for Two Populations of Ditylenchus destructor, the Migratory Endoparasitic Phytonematode.</title>
        <authorList>
            <person name="Zhang H."/>
            <person name="Lin R."/>
            <person name="Xie B."/>
        </authorList>
    </citation>
    <scope>NUCLEOTIDE SEQUENCE</scope>
    <source>
        <strain evidence="8">BazhouSP</strain>
    </source>
</reference>
<dbReference type="PANTHER" id="PTHR48043">
    <property type="entry name" value="EG:EG0003.4 PROTEIN-RELATED"/>
    <property type="match status" value="1"/>
</dbReference>
<evidence type="ECO:0000256" key="5">
    <source>
        <dbReference type="ARBA" id="ARBA00047475"/>
    </source>
</evidence>
<gene>
    <name evidence="8" type="ORF">DdX_09516</name>
</gene>
<dbReference type="SUPFAM" id="SSF53756">
    <property type="entry name" value="UDP-Glycosyltransferase/glycogen phosphorylase"/>
    <property type="match status" value="1"/>
</dbReference>
<comment type="similarity">
    <text evidence="1">Belongs to the UDP-glycosyltransferase family.</text>
</comment>
<evidence type="ECO:0000256" key="2">
    <source>
        <dbReference type="ARBA" id="ARBA00012544"/>
    </source>
</evidence>
<keyword evidence="4 8" id="KW-0808">Transferase</keyword>
<evidence type="ECO:0000256" key="3">
    <source>
        <dbReference type="ARBA" id="ARBA00022676"/>
    </source>
</evidence>
<evidence type="ECO:0000256" key="1">
    <source>
        <dbReference type="ARBA" id="ARBA00009995"/>
    </source>
</evidence>
<evidence type="ECO:0000313" key="8">
    <source>
        <dbReference type="EMBL" id="KAI1712431.1"/>
    </source>
</evidence>
<keyword evidence="9" id="KW-1185">Reference proteome</keyword>
<proteinExistence type="inferred from homology"/>
<dbReference type="CDD" id="cd03784">
    <property type="entry name" value="GT1_Gtf-like"/>
    <property type="match status" value="1"/>
</dbReference>
<dbReference type="InterPro" id="IPR002213">
    <property type="entry name" value="UDP_glucos_trans"/>
</dbReference>
<organism evidence="8 9">
    <name type="scientific">Ditylenchus destructor</name>
    <dbReference type="NCBI Taxonomy" id="166010"/>
    <lineage>
        <taxon>Eukaryota</taxon>
        <taxon>Metazoa</taxon>
        <taxon>Ecdysozoa</taxon>
        <taxon>Nematoda</taxon>
        <taxon>Chromadorea</taxon>
        <taxon>Rhabditida</taxon>
        <taxon>Tylenchina</taxon>
        <taxon>Tylenchomorpha</taxon>
        <taxon>Sphaerularioidea</taxon>
        <taxon>Anguinidae</taxon>
        <taxon>Anguininae</taxon>
        <taxon>Ditylenchus</taxon>
    </lineage>
</organism>
<accession>A0AAD4N1H4</accession>
<dbReference type="Proteomes" id="UP001201812">
    <property type="component" value="Unassembled WGS sequence"/>
</dbReference>
<evidence type="ECO:0000256" key="6">
    <source>
        <dbReference type="SAM" id="Phobius"/>
    </source>
</evidence>
<keyword evidence="3" id="KW-0328">Glycosyltransferase</keyword>
<dbReference type="AlphaFoldDB" id="A0AAD4N1H4"/>
<sequence length="464" mass="52590">MWTLFIAIFSTLVSANAYKILFFAPSLGKSHLIFQSRIADAIAKAGHEVVMFEPEYHYDPEALPGAKFAERYILRGLREKVNISDDYGEILTDAFADMTMLQNFQVTRGFQRRLVPTCEEIIKRTDVIEDLRKRKFDAYISEPFGCDNGFAHLIGISTYIMLTSPTFPSTQSLFRNASLIFVNTDEFVDFPRPTQDNVVNIGGIGLDQKNDTLEEPFKSQAKLGKLGSVVITFGTHIPTETLPIPFKRNLVTALVSLPNYHFIVRVDKGDLATMKSWLGVAKNVYFTDWTPQAALLHDTNVVAFVSHMGANSLMEAAYNGKAVLCMPFAFDQNRNCRLAVRNGWAKYFSRTELLDGPDTFKAAIIDLLEGESGAGYRANAARVKQLIKNKPLSSEERLRKYIHLLEVGGGRLPELQHYSRNMSLWAFYSLDIWIPLIIGMMTFIYGFTKFLMWLYGKMLLVKRM</sequence>
<dbReference type="Pfam" id="PF00201">
    <property type="entry name" value="UDPGT"/>
    <property type="match status" value="1"/>
</dbReference>
<dbReference type="GO" id="GO:0015020">
    <property type="term" value="F:glucuronosyltransferase activity"/>
    <property type="evidence" value="ECO:0007669"/>
    <property type="project" value="UniProtKB-EC"/>
</dbReference>
<evidence type="ECO:0000256" key="7">
    <source>
        <dbReference type="SAM" id="SignalP"/>
    </source>
</evidence>